<dbReference type="InParanoid" id="N1JCT8"/>
<accession>N1JCT8</accession>
<evidence type="ECO:0000256" key="8">
    <source>
        <dbReference type="PROSITE-ProRule" id="PRU00339"/>
    </source>
</evidence>
<feature type="domain" description="O-GlcNAc transferase C-terminal" evidence="10">
    <location>
        <begin position="1362"/>
        <end position="1591"/>
    </location>
</feature>
<organism evidence="11 12">
    <name type="scientific">Blumeria graminis f. sp. hordei (strain DH14)</name>
    <name type="common">Barley powdery mildew</name>
    <name type="synonym">Oidium monilioides f. sp. hordei</name>
    <dbReference type="NCBI Taxonomy" id="546991"/>
    <lineage>
        <taxon>Eukaryota</taxon>
        <taxon>Fungi</taxon>
        <taxon>Dikarya</taxon>
        <taxon>Ascomycota</taxon>
        <taxon>Pezizomycotina</taxon>
        <taxon>Leotiomycetes</taxon>
        <taxon>Erysiphales</taxon>
        <taxon>Erysiphaceae</taxon>
        <taxon>Blumeria</taxon>
        <taxon>Blumeria hordei</taxon>
    </lineage>
</organism>
<dbReference type="Gene3D" id="3.40.50.11380">
    <property type="match status" value="1"/>
</dbReference>
<evidence type="ECO:0000313" key="11">
    <source>
        <dbReference type="EMBL" id="CCU80396.1"/>
    </source>
</evidence>
<dbReference type="SUPFAM" id="SSF48452">
    <property type="entry name" value="TPR-like"/>
    <property type="match status" value="1"/>
</dbReference>
<comment type="pathway">
    <text evidence="1">Protein modification; protein glycosylation.</text>
</comment>
<gene>
    <name evidence="11" type="ORF">BGHDH14_bgh04852</name>
</gene>
<feature type="compositionally biased region" description="Polar residues" evidence="9">
    <location>
        <begin position="149"/>
        <end position="172"/>
    </location>
</feature>
<proteinExistence type="inferred from homology"/>
<dbReference type="Pfam" id="PF13374">
    <property type="entry name" value="TPR_10"/>
    <property type="match status" value="1"/>
</dbReference>
<dbReference type="InterPro" id="IPR029489">
    <property type="entry name" value="OGT/SEC/SPY_C"/>
</dbReference>
<dbReference type="EC" id="2.4.1.255" evidence="3"/>
<evidence type="ECO:0000256" key="9">
    <source>
        <dbReference type="SAM" id="MobiDB-lite"/>
    </source>
</evidence>
<feature type="repeat" description="TPR" evidence="8">
    <location>
        <begin position="895"/>
        <end position="928"/>
    </location>
</feature>
<protein>
    <recommendedName>
        <fullName evidence="3">protein O-GlcNAc transferase</fullName>
        <ecNumber evidence="3">2.4.1.255</ecNumber>
    </recommendedName>
</protein>
<feature type="domain" description="O-GlcNAc transferase C-terminal" evidence="10">
    <location>
        <begin position="1129"/>
        <end position="1317"/>
    </location>
</feature>
<evidence type="ECO:0000259" key="10">
    <source>
        <dbReference type="Pfam" id="PF13844"/>
    </source>
</evidence>
<reference evidence="11 12" key="1">
    <citation type="journal article" date="2010" name="Science">
        <title>Genome expansion and gene loss in powdery mildew fungi reveal tradeoffs in extreme parasitism.</title>
        <authorList>
            <person name="Spanu P.D."/>
            <person name="Abbott J.C."/>
            <person name="Amselem J."/>
            <person name="Burgis T.A."/>
            <person name="Soanes D.M."/>
            <person name="Stueber K."/>
            <person name="Ver Loren van Themaat E."/>
            <person name="Brown J.K.M."/>
            <person name="Butcher S.A."/>
            <person name="Gurr S.J."/>
            <person name="Lebrun M.-H."/>
            <person name="Ridout C.J."/>
            <person name="Schulze-Lefert P."/>
            <person name="Talbot N.J."/>
            <person name="Ahmadinejad N."/>
            <person name="Ametz C."/>
            <person name="Barton G.R."/>
            <person name="Benjdia M."/>
            <person name="Bidzinski P."/>
            <person name="Bindschedler L.V."/>
            <person name="Both M."/>
            <person name="Brewer M.T."/>
            <person name="Cadle-Davidson L."/>
            <person name="Cadle-Davidson M.M."/>
            <person name="Collemare J."/>
            <person name="Cramer R."/>
            <person name="Frenkel O."/>
            <person name="Godfrey D."/>
            <person name="Harriman J."/>
            <person name="Hoede C."/>
            <person name="King B.C."/>
            <person name="Klages S."/>
            <person name="Kleemann J."/>
            <person name="Knoll D."/>
            <person name="Koti P.S."/>
            <person name="Kreplak J."/>
            <person name="Lopez-Ruiz F.J."/>
            <person name="Lu X."/>
            <person name="Maekawa T."/>
            <person name="Mahanil S."/>
            <person name="Micali C."/>
            <person name="Milgroom M.G."/>
            <person name="Montana G."/>
            <person name="Noir S."/>
            <person name="O'Connell R.J."/>
            <person name="Oberhaensli S."/>
            <person name="Parlange F."/>
            <person name="Pedersen C."/>
            <person name="Quesneville H."/>
            <person name="Reinhardt R."/>
            <person name="Rott M."/>
            <person name="Sacristan S."/>
            <person name="Schmidt S.M."/>
            <person name="Schoen M."/>
            <person name="Skamnioti P."/>
            <person name="Sommer H."/>
            <person name="Stephens A."/>
            <person name="Takahara H."/>
            <person name="Thordal-Christensen H."/>
            <person name="Vigouroux M."/>
            <person name="Wessling R."/>
            <person name="Wicker T."/>
            <person name="Panstruga R."/>
        </authorList>
    </citation>
    <scope>NUCLEOTIDE SEQUENCE [LARGE SCALE GENOMIC DNA]</scope>
    <source>
        <strain evidence="11">DH14</strain>
    </source>
</reference>
<dbReference type="Proteomes" id="UP000015441">
    <property type="component" value="Unassembled WGS sequence"/>
</dbReference>
<dbReference type="InterPro" id="IPR011990">
    <property type="entry name" value="TPR-like_helical_dom_sf"/>
</dbReference>
<dbReference type="GO" id="GO:0097363">
    <property type="term" value="F:protein O-acetylglucosaminyltransferase activity"/>
    <property type="evidence" value="ECO:0007669"/>
    <property type="project" value="UniProtKB-EC"/>
</dbReference>
<dbReference type="FunFam" id="1.25.40.10:FF:000552">
    <property type="entry name" value="UDP-N-acetylglucosaminyltransferase (AFU_orthologue AFUA_1G03380)"/>
    <property type="match status" value="1"/>
</dbReference>
<sequence>MTSQTAHYFSHVPHQAGESRFKIPSLDPVAINESQNQKWTTCHPAYPDHKYDPISNRYPKNSSKVRAGHNSDSSEHILRRKTPNGIIAVGYEGATTRSSNNGQFVKHRSSLILGDSQGFQTKTSVQISRVRQEDQNELLTFDQRDSKAQSHSFGENGSAQNKPRCVSSSGSTYHEFRNSMQAEKFSDTHFGNEIRAPISSANNDQIMSYPISLTGSKDVSNWPNELGDNVSISCRYTTTESLNKLFEELRPMTHLPMGAITPQRKLHNAEVRVRTDNFTRFSTQEVIANQSYSHDTSFSKNERNTELSTNIHAPINRWSLTFDEFYNNTTGPNTKAENFSSLKEKTLSWAHLIYVELITFLGLENKNNHISQPLSNQSFAKGSNLQNLNFNQPSDILPLQGYGAFSQRFNLNRSLEALPDIHTEANFSSFASNSLEKLYLQNEVSPEFYFGKLHQVSPYQALPPKQEFSWLNASPIERAREAQSLLINICRQTEWQWVDGMLLCGCFAHALGEYHQALEWFARILEQKPNNFESISNLAATLTCMGRIEEAERYWLQSIKLRPDQLEAVEQFIGLLFHENRGREALEVINYVESSLRLSVPSDYNTNSNVMPRYNYPENYESHQTPLGSTNFTDNMGIRKSYITATLEEKNGACSGFGSSGFSIRGSENGRVLALFHAKGNLLYSLGDLEGAVKAFEKAVLISAGNYFTSIKQLINKVIETFIIDETKLLRSNIGSKLFASKTTLLLLSPRKALQTAQMIFSENGDLPGLLHLPEGPGKRAAILTTSNSLLSLAKIFQDSLTTNDLSLKLSGILTEIGDILALYYLSLSLQPSPSTANNIGILLAGIQQASLQRSIIFREESIECFSIPDVSSGSSISLAVAYYNYGLGLDPGYAHIYTNLGSLLKDNGQLTAAITMYEKAVACDSSFDIALANLANAVKDQGRTSEAIKYYRRAVASSPNFAEAVCGLTNALNSVCDWAGRGGVSYEDGKQDRWHVDETGMIIDGKTDPGGSGLMKRVTDIVLKQLKDGSTWGCGSLRDQTFFHFLRNLEAADSIETWAAEKKMSMQVALNSWSGRLWEGARIIRLVERAIKRAMHRWYIDKYIEKKLLPPSYYPRPQIPSSLVVPTVPTVLPFHTFTYPLSPKQIRMISQRNALRISCSTLKNSWMQGPIFPPPQPPALHLNIGYVSSDFNNHPLAHLMQSVFGMHNTSRVKAFCYATTSSDNSIHRQQIEREAPVFYDANSWSADQIVEQIIRDDIHILFNLNGYTRGARNEIFAARPAPIQMSFMGFAGTLGAEWCDYLLADEIAIPPDTLRPWRRNLDFEDQILDEQYREDENWVYSENIIFCRDTFFCCDHAQSQQQDKLISWDELQSKRWRMRKELFPNLSDDAVILGNFNQLYKIEPTTFRTWLRILDKVPKAILWLLRFPELGERNLKKAALDWAGEDVARRIWFTNVAPKDQHISRACVCDLFLDTPECNAHTTAADVLWSCTPILTLSRYKYKMCSRIAASILKSALPRSEEGNRAVHELIATDDVQYEKYAIYLATELRYKAGLRGYSEGVGRLIELRKLLYDNRWTCALFDTKRWVSDLECAYEEAWRRWVADEGGDIYL</sequence>
<dbReference type="OrthoDB" id="421121at2759"/>
<dbReference type="HOGENOM" id="CLU_001721_0_0_1"/>
<evidence type="ECO:0000256" key="6">
    <source>
        <dbReference type="ARBA" id="ARBA00022737"/>
    </source>
</evidence>
<comment type="similarity">
    <text evidence="2">Belongs to the glycosyltransferase 41 family. O-GlcNAc transferase subfamily.</text>
</comment>
<evidence type="ECO:0000256" key="1">
    <source>
        <dbReference type="ARBA" id="ARBA00004922"/>
    </source>
</evidence>
<dbReference type="Gene3D" id="3.40.50.2000">
    <property type="entry name" value="Glycogen Phosphorylase B"/>
    <property type="match status" value="1"/>
</dbReference>
<dbReference type="PANTHER" id="PTHR44998:SF1">
    <property type="entry name" value="UDP-N-ACETYLGLUCOSAMINE--PEPTIDE N-ACETYLGLUCOSAMINYLTRANSFERASE 110 KDA SUBUNIT"/>
    <property type="match status" value="1"/>
</dbReference>
<dbReference type="PROSITE" id="PS50005">
    <property type="entry name" value="TPR"/>
    <property type="match status" value="4"/>
</dbReference>
<dbReference type="Pfam" id="PF13844">
    <property type="entry name" value="Glyco_transf_41"/>
    <property type="match status" value="2"/>
</dbReference>
<evidence type="ECO:0000256" key="7">
    <source>
        <dbReference type="ARBA" id="ARBA00022803"/>
    </source>
</evidence>
<dbReference type="Gene3D" id="1.25.40.10">
    <property type="entry name" value="Tetratricopeptide repeat domain"/>
    <property type="match status" value="3"/>
</dbReference>
<feature type="region of interest" description="Disordered" evidence="9">
    <location>
        <begin position="50"/>
        <end position="81"/>
    </location>
</feature>
<evidence type="ECO:0000313" key="12">
    <source>
        <dbReference type="Proteomes" id="UP000015441"/>
    </source>
</evidence>
<dbReference type="EMBL" id="CAUH01004671">
    <property type="protein sequence ID" value="CCU80396.1"/>
    <property type="molecule type" value="Genomic_DNA"/>
</dbReference>
<dbReference type="Pfam" id="PF13432">
    <property type="entry name" value="TPR_16"/>
    <property type="match status" value="1"/>
</dbReference>
<feature type="repeat" description="TPR" evidence="8">
    <location>
        <begin position="929"/>
        <end position="962"/>
    </location>
</feature>
<feature type="region of interest" description="Disordered" evidence="9">
    <location>
        <begin position="142"/>
        <end position="172"/>
    </location>
</feature>
<keyword evidence="7 8" id="KW-0802">TPR repeat</keyword>
<evidence type="ECO:0000256" key="3">
    <source>
        <dbReference type="ARBA" id="ARBA00011970"/>
    </source>
</evidence>
<dbReference type="SMART" id="SM00028">
    <property type="entry name" value="TPR"/>
    <property type="match status" value="5"/>
</dbReference>
<dbReference type="PANTHER" id="PTHR44998">
    <property type="match status" value="1"/>
</dbReference>
<dbReference type="GO" id="GO:0006493">
    <property type="term" value="P:protein O-linked glycosylation"/>
    <property type="evidence" value="ECO:0007669"/>
    <property type="project" value="TreeGrafter"/>
</dbReference>
<keyword evidence="5 11" id="KW-0808">Transferase</keyword>
<dbReference type="InterPro" id="IPR019734">
    <property type="entry name" value="TPR_rpt"/>
</dbReference>
<dbReference type="FunFam" id="3.40.50.11380:FF:000004">
    <property type="entry name" value="UDP-N-acetylglucosaminyltransferase (AFU_orthologue AFUA_1G03380)"/>
    <property type="match status" value="1"/>
</dbReference>
<evidence type="ECO:0000256" key="5">
    <source>
        <dbReference type="ARBA" id="ARBA00022679"/>
    </source>
</evidence>
<keyword evidence="12" id="KW-1185">Reference proteome</keyword>
<keyword evidence="6" id="KW-0677">Repeat</keyword>
<dbReference type="STRING" id="546991.N1JCT8"/>
<dbReference type="Pfam" id="PF13181">
    <property type="entry name" value="TPR_8"/>
    <property type="match status" value="1"/>
</dbReference>
<dbReference type="eggNOG" id="KOG4626">
    <property type="taxonomic scope" value="Eukaryota"/>
</dbReference>
<comment type="caution">
    <text evidence="11">The sequence shown here is derived from an EMBL/GenBank/DDBJ whole genome shotgun (WGS) entry which is preliminary data.</text>
</comment>
<keyword evidence="4 11" id="KW-0328">Glycosyltransferase</keyword>
<evidence type="ECO:0000256" key="4">
    <source>
        <dbReference type="ARBA" id="ARBA00022676"/>
    </source>
</evidence>
<feature type="repeat" description="TPR" evidence="8">
    <location>
        <begin position="673"/>
        <end position="706"/>
    </location>
</feature>
<name>N1JCT8_BLUG1</name>
<evidence type="ECO:0000256" key="2">
    <source>
        <dbReference type="ARBA" id="ARBA00005386"/>
    </source>
</evidence>
<feature type="repeat" description="TPR" evidence="8">
    <location>
        <begin position="498"/>
        <end position="531"/>
    </location>
</feature>